<dbReference type="InterPro" id="IPR030700">
    <property type="entry name" value="N-end_Aminoacyl_Trfase"/>
</dbReference>
<dbReference type="KEGG" id="fmr:Fuma_02667"/>
<protein>
    <recommendedName>
        <fullName evidence="4">Aspartate/glutamate leucyltransferase</fullName>
        <ecNumber evidence="4">2.3.2.29</ecNumber>
    </recommendedName>
</protein>
<keyword evidence="3 4" id="KW-0012">Acyltransferase</keyword>
<dbReference type="SUPFAM" id="SSF55729">
    <property type="entry name" value="Acyl-CoA N-acyltransferases (Nat)"/>
    <property type="match status" value="1"/>
</dbReference>
<comment type="function">
    <text evidence="4">Functions in the N-end rule pathway of protein degradation where it conjugates Leu from its aminoacyl-tRNA to the N-termini of proteins containing an N-terminal aspartate or glutamate.</text>
</comment>
<keyword evidence="1 4" id="KW-0963">Cytoplasm</keyword>
<dbReference type="HAMAP" id="MF_00689">
    <property type="entry name" value="Bpt"/>
    <property type="match status" value="1"/>
</dbReference>
<dbReference type="EC" id="2.3.2.29" evidence="4"/>
<evidence type="ECO:0000256" key="1">
    <source>
        <dbReference type="ARBA" id="ARBA00022490"/>
    </source>
</evidence>
<feature type="domain" description="N-end aminoacyl transferase N-terminal" evidence="5">
    <location>
        <begin position="18"/>
        <end position="87"/>
    </location>
</feature>
<evidence type="ECO:0000313" key="8">
    <source>
        <dbReference type="Proteomes" id="UP000187735"/>
    </source>
</evidence>
<dbReference type="Proteomes" id="UP000187735">
    <property type="component" value="Chromosome"/>
</dbReference>
<evidence type="ECO:0000256" key="2">
    <source>
        <dbReference type="ARBA" id="ARBA00022679"/>
    </source>
</evidence>
<dbReference type="PIRSF" id="PIRSF037208">
    <property type="entry name" value="ATE_pro_prd"/>
    <property type="match status" value="1"/>
</dbReference>
<dbReference type="EMBL" id="CP017641">
    <property type="protein sequence ID" value="APZ93052.1"/>
    <property type="molecule type" value="Genomic_DNA"/>
</dbReference>
<dbReference type="InterPro" id="IPR007471">
    <property type="entry name" value="N-end_Aminoacyl_Trfase_N"/>
</dbReference>
<proteinExistence type="inferred from homology"/>
<dbReference type="GO" id="GO:0005737">
    <property type="term" value="C:cytoplasm"/>
    <property type="evidence" value="ECO:0007669"/>
    <property type="project" value="UniProtKB-SubCell"/>
</dbReference>
<dbReference type="PANTHER" id="PTHR21367:SF1">
    <property type="entry name" value="ARGINYL-TRNA--PROTEIN TRANSFERASE 1"/>
    <property type="match status" value="1"/>
</dbReference>
<feature type="domain" description="N-end rule aminoacyl transferase C-terminal" evidence="6">
    <location>
        <begin position="107"/>
        <end position="231"/>
    </location>
</feature>
<keyword evidence="2 4" id="KW-0808">Transferase</keyword>
<dbReference type="OrthoDB" id="9782022at2"/>
<sequence length="246" mass="29224">MASIDPTTQELEIIGSESDCSYLPGRASRMQYRLAMSLTEERYLQMLERGWRRFGRTLFRPVCANCCECQSLRVDINKFQPSKSQRRARNRNSDVVLTVQPLTITSEHLDLYNAYHLDMHQRRQWPFRRITEDDYYESFVDGDFAFSREFQYRLNGKLVALGIVDAPGDVMSSIYFVHDPELRERGFGTMSVLRELDYGRQFERRWLYMGYYIRDCGSMNYKNRFRPHQILAEYCEDDDPAVWMDA</sequence>
<comment type="catalytic activity">
    <reaction evidence="4">
        <text>N-terminal L-aspartyl-[protein] + L-leucyl-tRNA(Leu) = N-terminal L-leucyl-L-aspartyl-[protein] + tRNA(Leu) + H(+)</text>
        <dbReference type="Rhea" id="RHEA:50420"/>
        <dbReference type="Rhea" id="RHEA-COMP:9613"/>
        <dbReference type="Rhea" id="RHEA-COMP:9622"/>
        <dbReference type="Rhea" id="RHEA-COMP:12669"/>
        <dbReference type="Rhea" id="RHEA-COMP:12674"/>
        <dbReference type="ChEBI" id="CHEBI:15378"/>
        <dbReference type="ChEBI" id="CHEBI:64720"/>
        <dbReference type="ChEBI" id="CHEBI:78442"/>
        <dbReference type="ChEBI" id="CHEBI:78494"/>
        <dbReference type="ChEBI" id="CHEBI:133042"/>
        <dbReference type="EC" id="2.3.2.29"/>
    </reaction>
</comment>
<accession>A0A1P8WG83</accession>
<comment type="similarity">
    <text evidence="4">Belongs to the R-transferase family. Bpt subfamily.</text>
</comment>
<dbReference type="GO" id="GO:0004057">
    <property type="term" value="F:arginyl-tRNA--protein transferase activity"/>
    <property type="evidence" value="ECO:0007669"/>
    <property type="project" value="InterPro"/>
</dbReference>
<dbReference type="InterPro" id="IPR007472">
    <property type="entry name" value="N-end_Aminoacyl_Trfase_C"/>
</dbReference>
<keyword evidence="8" id="KW-1185">Reference proteome</keyword>
<comment type="subcellular location">
    <subcellularLocation>
        <location evidence="4">Cytoplasm</location>
    </subcellularLocation>
</comment>
<dbReference type="NCBIfam" id="NF002346">
    <property type="entry name" value="PRK01305.2-3"/>
    <property type="match status" value="1"/>
</dbReference>
<comment type="catalytic activity">
    <reaction evidence="4">
        <text>N-terminal L-glutamyl-[protein] + L-leucyl-tRNA(Leu) = N-terminal L-leucyl-L-glutamyl-[protein] + tRNA(Leu) + H(+)</text>
        <dbReference type="Rhea" id="RHEA:50412"/>
        <dbReference type="Rhea" id="RHEA-COMP:9613"/>
        <dbReference type="Rhea" id="RHEA-COMP:9622"/>
        <dbReference type="Rhea" id="RHEA-COMP:12664"/>
        <dbReference type="Rhea" id="RHEA-COMP:12668"/>
        <dbReference type="ChEBI" id="CHEBI:15378"/>
        <dbReference type="ChEBI" id="CHEBI:64721"/>
        <dbReference type="ChEBI" id="CHEBI:78442"/>
        <dbReference type="ChEBI" id="CHEBI:78494"/>
        <dbReference type="ChEBI" id="CHEBI:133041"/>
        <dbReference type="EC" id="2.3.2.29"/>
    </reaction>
</comment>
<gene>
    <name evidence="4" type="primary">bpt</name>
    <name evidence="7" type="ORF">Fuma_02667</name>
</gene>
<dbReference type="AlphaFoldDB" id="A0A1P8WG83"/>
<dbReference type="InterPro" id="IPR017138">
    <property type="entry name" value="Asp_Glu_LeuTrfase"/>
</dbReference>
<dbReference type="NCBIfam" id="NF002344">
    <property type="entry name" value="PRK01305.2-1"/>
    <property type="match status" value="1"/>
</dbReference>
<reference evidence="7 8" key="1">
    <citation type="journal article" date="2016" name="Front. Microbiol.">
        <title>Fuerstia marisgermanicae gen. nov., sp. nov., an Unusual Member of the Phylum Planctomycetes from the German Wadden Sea.</title>
        <authorList>
            <person name="Kohn T."/>
            <person name="Heuer A."/>
            <person name="Jogler M."/>
            <person name="Vollmers J."/>
            <person name="Boedeker C."/>
            <person name="Bunk B."/>
            <person name="Rast P."/>
            <person name="Borchert D."/>
            <person name="Glockner I."/>
            <person name="Freese H.M."/>
            <person name="Klenk H.P."/>
            <person name="Overmann J."/>
            <person name="Kaster A.K."/>
            <person name="Rohde M."/>
            <person name="Wiegand S."/>
            <person name="Jogler C."/>
        </authorList>
    </citation>
    <scope>NUCLEOTIDE SEQUENCE [LARGE SCALE GENOMIC DNA]</scope>
    <source>
        <strain evidence="7 8">NH11</strain>
    </source>
</reference>
<evidence type="ECO:0000256" key="3">
    <source>
        <dbReference type="ARBA" id="ARBA00023315"/>
    </source>
</evidence>
<dbReference type="GO" id="GO:0071596">
    <property type="term" value="P:ubiquitin-dependent protein catabolic process via the N-end rule pathway"/>
    <property type="evidence" value="ECO:0007669"/>
    <property type="project" value="InterPro"/>
</dbReference>
<evidence type="ECO:0000256" key="4">
    <source>
        <dbReference type="HAMAP-Rule" id="MF_00689"/>
    </source>
</evidence>
<dbReference type="GO" id="GO:0008914">
    <property type="term" value="F:leucyl-tRNA--protein transferase activity"/>
    <property type="evidence" value="ECO:0007669"/>
    <property type="project" value="UniProtKB-UniRule"/>
</dbReference>
<dbReference type="PANTHER" id="PTHR21367">
    <property type="entry name" value="ARGININE-TRNA-PROTEIN TRANSFERASE 1"/>
    <property type="match status" value="1"/>
</dbReference>
<evidence type="ECO:0000259" key="5">
    <source>
        <dbReference type="Pfam" id="PF04376"/>
    </source>
</evidence>
<dbReference type="Pfam" id="PF04377">
    <property type="entry name" value="ATE_C"/>
    <property type="match status" value="1"/>
</dbReference>
<dbReference type="InterPro" id="IPR016181">
    <property type="entry name" value="Acyl_CoA_acyltransferase"/>
</dbReference>
<name>A0A1P8WG83_9PLAN</name>
<evidence type="ECO:0000313" key="7">
    <source>
        <dbReference type="EMBL" id="APZ93052.1"/>
    </source>
</evidence>
<dbReference type="Pfam" id="PF04376">
    <property type="entry name" value="ATE_N"/>
    <property type="match status" value="1"/>
</dbReference>
<organism evidence="7 8">
    <name type="scientific">Fuerstiella marisgermanici</name>
    <dbReference type="NCBI Taxonomy" id="1891926"/>
    <lineage>
        <taxon>Bacteria</taxon>
        <taxon>Pseudomonadati</taxon>
        <taxon>Planctomycetota</taxon>
        <taxon>Planctomycetia</taxon>
        <taxon>Planctomycetales</taxon>
        <taxon>Planctomycetaceae</taxon>
        <taxon>Fuerstiella</taxon>
    </lineage>
</organism>
<evidence type="ECO:0000259" key="6">
    <source>
        <dbReference type="Pfam" id="PF04377"/>
    </source>
</evidence>
<dbReference type="RefSeq" id="WP_083732025.1">
    <property type="nucleotide sequence ID" value="NZ_CP017641.1"/>
</dbReference>